<evidence type="ECO:0000259" key="1">
    <source>
        <dbReference type="Pfam" id="PF01408"/>
    </source>
</evidence>
<dbReference type="Pfam" id="PF22725">
    <property type="entry name" value="GFO_IDH_MocA_C3"/>
    <property type="match status" value="1"/>
</dbReference>
<dbReference type="Gene3D" id="3.40.50.720">
    <property type="entry name" value="NAD(P)-binding Rossmann-like Domain"/>
    <property type="match status" value="1"/>
</dbReference>
<name>A0A1K2HZ76_9HYPH</name>
<proteinExistence type="predicted"/>
<organism evidence="3 4">
    <name type="scientific">Devosia enhydra</name>
    <dbReference type="NCBI Taxonomy" id="665118"/>
    <lineage>
        <taxon>Bacteria</taxon>
        <taxon>Pseudomonadati</taxon>
        <taxon>Pseudomonadota</taxon>
        <taxon>Alphaproteobacteria</taxon>
        <taxon>Hyphomicrobiales</taxon>
        <taxon>Devosiaceae</taxon>
        <taxon>Devosia</taxon>
    </lineage>
</organism>
<dbReference type="SUPFAM" id="SSF55347">
    <property type="entry name" value="Glyceraldehyde-3-phosphate dehydrogenase-like, C-terminal domain"/>
    <property type="match status" value="1"/>
</dbReference>
<dbReference type="GO" id="GO:0000166">
    <property type="term" value="F:nucleotide binding"/>
    <property type="evidence" value="ECO:0007669"/>
    <property type="project" value="InterPro"/>
</dbReference>
<dbReference type="AlphaFoldDB" id="A0A1K2HZ76"/>
<dbReference type="OrthoDB" id="9792935at2"/>
<dbReference type="Gene3D" id="3.30.360.10">
    <property type="entry name" value="Dihydrodipicolinate Reductase, domain 2"/>
    <property type="match status" value="1"/>
</dbReference>
<dbReference type="PANTHER" id="PTHR43377">
    <property type="entry name" value="BILIVERDIN REDUCTASE A"/>
    <property type="match status" value="1"/>
</dbReference>
<dbReference type="Pfam" id="PF01408">
    <property type="entry name" value="GFO_IDH_MocA"/>
    <property type="match status" value="1"/>
</dbReference>
<gene>
    <name evidence="3" type="ORF">SAMN02983003_2545</name>
</gene>
<dbReference type="Proteomes" id="UP000183447">
    <property type="component" value="Unassembled WGS sequence"/>
</dbReference>
<dbReference type="PANTHER" id="PTHR43377:SF8">
    <property type="entry name" value="BLR3664 PROTEIN"/>
    <property type="match status" value="1"/>
</dbReference>
<dbReference type="STRING" id="665118.SAMN02983003_2545"/>
<feature type="domain" description="GFO/IDH/MocA-like oxidoreductase" evidence="2">
    <location>
        <begin position="129"/>
        <end position="263"/>
    </location>
</feature>
<dbReference type="InterPro" id="IPR051450">
    <property type="entry name" value="Gfo/Idh/MocA_Oxidoreductases"/>
</dbReference>
<dbReference type="EMBL" id="FPKU01000002">
    <property type="protein sequence ID" value="SFZ85384.1"/>
    <property type="molecule type" value="Genomic_DNA"/>
</dbReference>
<dbReference type="InterPro" id="IPR000683">
    <property type="entry name" value="Gfo/Idh/MocA-like_OxRdtase_N"/>
</dbReference>
<dbReference type="SUPFAM" id="SSF51735">
    <property type="entry name" value="NAD(P)-binding Rossmann-fold domains"/>
    <property type="match status" value="1"/>
</dbReference>
<accession>A0A1K2HZ76</accession>
<evidence type="ECO:0000313" key="3">
    <source>
        <dbReference type="EMBL" id="SFZ85384.1"/>
    </source>
</evidence>
<reference evidence="3 4" key="1">
    <citation type="submission" date="2016-11" db="EMBL/GenBank/DDBJ databases">
        <authorList>
            <person name="Jaros S."/>
            <person name="Januszkiewicz K."/>
            <person name="Wedrychowicz H."/>
        </authorList>
    </citation>
    <scope>NUCLEOTIDE SEQUENCE [LARGE SCALE GENOMIC DNA]</scope>
    <source>
        <strain evidence="3 4">ATCC 23634</strain>
    </source>
</reference>
<dbReference type="InterPro" id="IPR036291">
    <property type="entry name" value="NAD(P)-bd_dom_sf"/>
</dbReference>
<evidence type="ECO:0000313" key="4">
    <source>
        <dbReference type="Proteomes" id="UP000183447"/>
    </source>
</evidence>
<dbReference type="InterPro" id="IPR055170">
    <property type="entry name" value="GFO_IDH_MocA-like_dom"/>
</dbReference>
<sequence length="350" mass="37238">MDRVRIGLFGAGLIGREHARFITAHPRAELAAIADIGPAAAGFASELGVPFYSDYRALLAEARLDAVIVALPNALHLAAGQAVIGAGLPLFMEKPVADTITAAQALVAAGTAADIPIQVGHHRRHAPDIQRARATIAEGQLGRILAVNGMWMAKKPRDYFDVAWRREAGGGPMLINLIHDIDLLRYLCGDIESVQAMSANSARGFAVEDTVVVLMRFASGALGTFTLSDAVPSPYGWDTAACQALYLAHQPGDCFFIGGEKATLSVPSMDLWRHEGDGDWRHPLTRTHLAHDHASCYVRQLDNFLAVVRGEAKPLVDGADGMMALATVAAIEEAARTGARVAPAQMLARG</sequence>
<keyword evidence="4" id="KW-1185">Reference proteome</keyword>
<protein>
    <submittedName>
        <fullName evidence="3">Predicted dehydrogenase</fullName>
    </submittedName>
</protein>
<feature type="domain" description="Gfo/Idh/MocA-like oxidoreductase N-terminal" evidence="1">
    <location>
        <begin position="4"/>
        <end position="121"/>
    </location>
</feature>
<evidence type="ECO:0000259" key="2">
    <source>
        <dbReference type="Pfam" id="PF22725"/>
    </source>
</evidence>
<dbReference type="RefSeq" id="WP_072343526.1">
    <property type="nucleotide sequence ID" value="NZ_FPKU01000002.1"/>
</dbReference>